<accession>A0A9R1W195</accession>
<dbReference type="AlphaFoldDB" id="A0A9R1W195"/>
<dbReference type="EMBL" id="NBSK02000004">
    <property type="protein sequence ID" value="KAJ0214410.1"/>
    <property type="molecule type" value="Genomic_DNA"/>
</dbReference>
<evidence type="ECO:0000256" key="2">
    <source>
        <dbReference type="SAM" id="MobiDB-lite"/>
    </source>
</evidence>
<dbReference type="InterPro" id="IPR042277">
    <property type="entry name" value="IST1-like"/>
</dbReference>
<proteinExistence type="inferred from homology"/>
<reference evidence="3 4" key="1">
    <citation type="journal article" date="2017" name="Nat. Commun.">
        <title>Genome assembly with in vitro proximity ligation data and whole-genome triplication in lettuce.</title>
        <authorList>
            <person name="Reyes-Chin-Wo S."/>
            <person name="Wang Z."/>
            <person name="Yang X."/>
            <person name="Kozik A."/>
            <person name="Arikit S."/>
            <person name="Song C."/>
            <person name="Xia L."/>
            <person name="Froenicke L."/>
            <person name="Lavelle D.O."/>
            <person name="Truco M.J."/>
            <person name="Xia R."/>
            <person name="Zhu S."/>
            <person name="Xu C."/>
            <person name="Xu H."/>
            <person name="Xu X."/>
            <person name="Cox K."/>
            <person name="Korf I."/>
            <person name="Meyers B.C."/>
            <person name="Michelmore R.W."/>
        </authorList>
    </citation>
    <scope>NUCLEOTIDE SEQUENCE [LARGE SCALE GENOMIC DNA]</scope>
    <source>
        <strain evidence="4">cv. Salinas</strain>
        <tissue evidence="3">Seedlings</tissue>
    </source>
</reference>
<comment type="caution">
    <text evidence="3">The sequence shown here is derived from an EMBL/GenBank/DDBJ whole genome shotgun (WGS) entry which is preliminary data.</text>
</comment>
<dbReference type="GO" id="GO:0008104">
    <property type="term" value="P:intracellular protein localization"/>
    <property type="evidence" value="ECO:0000318"/>
    <property type="project" value="GO_Central"/>
</dbReference>
<organism evidence="3 4">
    <name type="scientific">Lactuca sativa</name>
    <name type="common">Garden lettuce</name>
    <dbReference type="NCBI Taxonomy" id="4236"/>
    <lineage>
        <taxon>Eukaryota</taxon>
        <taxon>Viridiplantae</taxon>
        <taxon>Streptophyta</taxon>
        <taxon>Embryophyta</taxon>
        <taxon>Tracheophyta</taxon>
        <taxon>Spermatophyta</taxon>
        <taxon>Magnoliopsida</taxon>
        <taxon>eudicotyledons</taxon>
        <taxon>Gunneridae</taxon>
        <taxon>Pentapetalae</taxon>
        <taxon>asterids</taxon>
        <taxon>campanulids</taxon>
        <taxon>Asterales</taxon>
        <taxon>Asteraceae</taxon>
        <taxon>Cichorioideae</taxon>
        <taxon>Cichorieae</taxon>
        <taxon>Lactucinae</taxon>
        <taxon>Lactuca</taxon>
    </lineage>
</organism>
<dbReference type="PANTHER" id="PTHR12161">
    <property type="entry name" value="IST1 FAMILY MEMBER"/>
    <property type="match status" value="1"/>
</dbReference>
<comment type="similarity">
    <text evidence="1">Belongs to the IST1 family.</text>
</comment>
<dbReference type="Gene3D" id="1.20.1260.60">
    <property type="entry name" value="Vacuolar protein sorting-associated protein Ist1"/>
    <property type="match status" value="1"/>
</dbReference>
<feature type="compositionally biased region" description="Low complexity" evidence="2">
    <location>
        <begin position="283"/>
        <end position="312"/>
    </location>
</feature>
<feature type="compositionally biased region" description="Polar residues" evidence="2">
    <location>
        <begin position="336"/>
        <end position="346"/>
    </location>
</feature>
<feature type="compositionally biased region" description="Polar residues" evidence="2">
    <location>
        <begin position="358"/>
        <end position="370"/>
    </location>
</feature>
<feature type="compositionally biased region" description="Basic and acidic residues" evidence="2">
    <location>
        <begin position="212"/>
        <end position="225"/>
    </location>
</feature>
<name>A0A9R1W195_LACSA</name>
<evidence type="ECO:0008006" key="5">
    <source>
        <dbReference type="Google" id="ProtNLM"/>
    </source>
</evidence>
<evidence type="ECO:0000313" key="4">
    <source>
        <dbReference type="Proteomes" id="UP000235145"/>
    </source>
</evidence>
<sequence>MFDAILRSKFYSKCKSEIKMTRRRIEIIKRKRNAMQKFLRNDVADLLKNGLDSNAYGRVEQLYVDQNLSSCYEFVEQSCLLILNHLSAMDKQKECPEECKESISTLMFAAARFADLPELRELRSLFAERYGNSLEPYVNKEFVKNLKAETPSEDIKQVMMLEITLEYGIEWVPKASEHKLYKPPQFVQDSCENVNERNKQLPKLHHQNGVETTEKKQSKVAKKEHTVENEFPYKYKSWAEAEVETKNNNKQRTGNSLPYKSRGEVVKKEKEEEVKVKHSPYWSSTSSSSRSSCSTISQDDNSSSSSSSSASEDGGGVYDASKSSLPPYLKPDKYTQKSASKGTCTLRSVGPPYVKTEAATNSNATLTTPPKQQPSVPRSMRVRRPLQAVSGSHGHNEISKETPTSKVSYDDEEEEENNKRIRERKTLNKLGCDFRQSAHAPTRITSLPVEVESLETEETKKGLARAVTDLSQGHGHGHVHPKLPDYDDFVARLAAFRATNTTS</sequence>
<gene>
    <name evidence="3" type="ORF">LSAT_V11C400197990</name>
</gene>
<dbReference type="Pfam" id="PF03398">
    <property type="entry name" value="Ist1"/>
    <property type="match status" value="1"/>
</dbReference>
<feature type="region of interest" description="Disordered" evidence="2">
    <location>
        <begin position="201"/>
        <end position="225"/>
    </location>
</feature>
<dbReference type="GO" id="GO:0015031">
    <property type="term" value="P:protein transport"/>
    <property type="evidence" value="ECO:0007669"/>
    <property type="project" value="InterPro"/>
</dbReference>
<feature type="region of interest" description="Disordered" evidence="2">
    <location>
        <begin position="245"/>
        <end position="419"/>
    </location>
</feature>
<dbReference type="FunFam" id="1.20.1260.60:FF:000002">
    <property type="entry name" value="Vacuolar protein sorting-associated protein IST1"/>
    <property type="match status" value="1"/>
</dbReference>
<feature type="compositionally biased region" description="Basic and acidic residues" evidence="2">
    <location>
        <begin position="261"/>
        <end position="276"/>
    </location>
</feature>
<dbReference type="Proteomes" id="UP000235145">
    <property type="component" value="Unassembled WGS sequence"/>
</dbReference>
<keyword evidence="4" id="KW-1185">Reference proteome</keyword>
<dbReference type="InterPro" id="IPR005061">
    <property type="entry name" value="Ist1"/>
</dbReference>
<dbReference type="OrthoDB" id="29853at2759"/>
<dbReference type="PANTHER" id="PTHR12161:SF88">
    <property type="entry name" value="REGULATOR OF VPS4 ACTIVITY IN THE MVB PATHWAY PROTEIN"/>
    <property type="match status" value="1"/>
</dbReference>
<feature type="compositionally biased region" description="Polar residues" evidence="2">
    <location>
        <begin position="248"/>
        <end position="258"/>
    </location>
</feature>
<protein>
    <recommendedName>
        <fullName evidence="5">IST1-like protein</fullName>
    </recommendedName>
</protein>
<evidence type="ECO:0000313" key="3">
    <source>
        <dbReference type="EMBL" id="KAJ0214410.1"/>
    </source>
</evidence>
<evidence type="ECO:0000256" key="1">
    <source>
        <dbReference type="ARBA" id="ARBA00005536"/>
    </source>
</evidence>